<keyword evidence="2" id="KW-0143">Chaperone</keyword>
<keyword evidence="5" id="KW-1185">Reference proteome</keyword>
<name>A0ABS2YAA8_POLSP</name>
<dbReference type="Proteomes" id="UP001166093">
    <property type="component" value="Unassembled WGS sequence"/>
</dbReference>
<feature type="non-terminal residue" evidence="4">
    <location>
        <position position="1"/>
    </location>
</feature>
<feature type="non-terminal residue" evidence="4">
    <location>
        <position position="372"/>
    </location>
</feature>
<dbReference type="EMBL" id="JAAWVQ010129302">
    <property type="protein sequence ID" value="MBN3283621.1"/>
    <property type="molecule type" value="Genomic_DNA"/>
</dbReference>
<gene>
    <name evidence="4" type="primary">Hscb</name>
    <name evidence="4" type="ORF">GTO93_0013871</name>
</gene>
<dbReference type="SMART" id="SM00271">
    <property type="entry name" value="DnaJ"/>
    <property type="match status" value="1"/>
</dbReference>
<dbReference type="NCBIfam" id="TIGR00714">
    <property type="entry name" value="hscB"/>
    <property type="match status" value="1"/>
</dbReference>
<feature type="domain" description="J" evidence="3">
    <location>
        <begin position="134"/>
        <end position="206"/>
    </location>
</feature>
<organism evidence="4 5">
    <name type="scientific">Polyodon spathula</name>
    <name type="common">North American paddlefish</name>
    <name type="synonym">Squalus spathula</name>
    <dbReference type="NCBI Taxonomy" id="7913"/>
    <lineage>
        <taxon>Eukaryota</taxon>
        <taxon>Metazoa</taxon>
        <taxon>Chordata</taxon>
        <taxon>Craniata</taxon>
        <taxon>Vertebrata</taxon>
        <taxon>Euteleostomi</taxon>
        <taxon>Actinopterygii</taxon>
        <taxon>Chondrostei</taxon>
        <taxon>Acipenseriformes</taxon>
        <taxon>Polyodontidae</taxon>
        <taxon>Polyodon</taxon>
    </lineage>
</organism>
<evidence type="ECO:0000256" key="2">
    <source>
        <dbReference type="ARBA" id="ARBA00023186"/>
    </source>
</evidence>
<dbReference type="InterPro" id="IPR004640">
    <property type="entry name" value="HscB"/>
</dbReference>
<reference evidence="4" key="1">
    <citation type="journal article" date="2021" name="Cell">
        <title>Tracing the genetic footprints of vertebrate landing in non-teleost ray-finned fishes.</title>
        <authorList>
            <person name="Bi X."/>
            <person name="Wang K."/>
            <person name="Yang L."/>
            <person name="Pan H."/>
            <person name="Jiang H."/>
            <person name="Wei Q."/>
            <person name="Fang M."/>
            <person name="Yu H."/>
            <person name="Zhu C."/>
            <person name="Cai Y."/>
            <person name="He Y."/>
            <person name="Gan X."/>
            <person name="Zeng H."/>
            <person name="Yu D."/>
            <person name="Zhu Y."/>
            <person name="Jiang H."/>
            <person name="Qiu Q."/>
            <person name="Yang H."/>
            <person name="Zhang Y.E."/>
            <person name="Wang W."/>
            <person name="Zhu M."/>
            <person name="He S."/>
            <person name="Zhang G."/>
        </authorList>
    </citation>
    <scope>NUCLEOTIDE SEQUENCE</scope>
    <source>
        <strain evidence="4">Pddl_001</strain>
    </source>
</reference>
<dbReference type="SUPFAM" id="SSF47144">
    <property type="entry name" value="HSC20 (HSCB), C-terminal oligomerisation domain"/>
    <property type="match status" value="1"/>
</dbReference>
<dbReference type="SUPFAM" id="SSF46565">
    <property type="entry name" value="Chaperone J-domain"/>
    <property type="match status" value="1"/>
</dbReference>
<dbReference type="PROSITE" id="PS50076">
    <property type="entry name" value="DNAJ_2"/>
    <property type="match status" value="1"/>
</dbReference>
<dbReference type="Gene3D" id="1.10.287.110">
    <property type="entry name" value="DnaJ domain"/>
    <property type="match status" value="1"/>
</dbReference>
<evidence type="ECO:0000259" key="3">
    <source>
        <dbReference type="PROSITE" id="PS50076"/>
    </source>
</evidence>
<dbReference type="Gene3D" id="1.20.1280.20">
    <property type="entry name" value="HscB, C-terminal domain"/>
    <property type="match status" value="1"/>
</dbReference>
<dbReference type="InterPro" id="IPR001623">
    <property type="entry name" value="DnaJ_domain"/>
</dbReference>
<dbReference type="PANTHER" id="PTHR14021">
    <property type="entry name" value="IRON-SULFUR CLUSTER CO-CHAPERONE PROTEIN HSCB"/>
    <property type="match status" value="1"/>
</dbReference>
<comment type="similarity">
    <text evidence="1">Belongs to the HscB family.</text>
</comment>
<dbReference type="CDD" id="cd06257">
    <property type="entry name" value="DnaJ"/>
    <property type="match status" value="1"/>
</dbReference>
<protein>
    <submittedName>
        <fullName evidence="4">HSC20 protein</fullName>
    </submittedName>
</protein>
<evidence type="ECO:0000256" key="1">
    <source>
        <dbReference type="ARBA" id="ARBA00010476"/>
    </source>
</evidence>
<accession>A0ABS2YAA8</accession>
<evidence type="ECO:0000313" key="5">
    <source>
        <dbReference type="Proteomes" id="UP001166093"/>
    </source>
</evidence>
<dbReference type="InterPro" id="IPR009073">
    <property type="entry name" value="HscB_oligo_C"/>
</dbReference>
<evidence type="ECO:0000313" key="4">
    <source>
        <dbReference type="EMBL" id="MBN3283621.1"/>
    </source>
</evidence>
<dbReference type="PANTHER" id="PTHR14021:SF15">
    <property type="entry name" value="IRON-SULFUR CLUSTER CO-CHAPERONE PROTEIN HSCB"/>
    <property type="match status" value="1"/>
</dbReference>
<proteinExistence type="inferred from homology"/>
<dbReference type="InterPro" id="IPR036386">
    <property type="entry name" value="HscB_C_sf"/>
</dbReference>
<dbReference type="Pfam" id="PF07743">
    <property type="entry name" value="HSCB_C"/>
    <property type="match status" value="1"/>
</dbReference>
<comment type="caution">
    <text evidence="4">The sequence shown here is derived from an EMBL/GenBank/DDBJ whole genome shotgun (WGS) entry which is preliminary data.</text>
</comment>
<dbReference type="InterPro" id="IPR036869">
    <property type="entry name" value="J_dom_sf"/>
</dbReference>
<sequence length="372" mass="42566">MLVLNRLRPAASSQAQSICLVNTRHPLSKSLKSTTASCSDFQPAVLNENYTDSSARHGLPLPRFWKCLETRQQATAANLFLTAPTHCQYGLGPRTFSTVSKTYKCWNCGESLQQTHTYFCTTCKVLQPPDEDRNYFDIMDCEISFAVNIQKLQRTYRNLQRSLHPDNFSQKQTKEQELSEKQSALVNKAYRTLLGPLSRGLYMLKLQGLQLEEASTDFAMEPQFLYEIMEINERLAATQREEETSEIGHCVQDRLQELIRDVSESFSKGDLKKAKMLLAKMKYFVNVEDKEMSYNCTSWVGSPQHCLWALNGCKGCQSFGEAADWLLTGKTTQKRWAQFHSPDEMTVKVQDSKTARSAMRDVFNLVCLQIYF</sequence>